<comment type="caution">
    <text evidence="2">The sequence shown here is derived from an EMBL/GenBank/DDBJ whole genome shotgun (WGS) entry which is preliminary data.</text>
</comment>
<keyword evidence="1" id="KW-1133">Transmembrane helix</keyword>
<evidence type="ECO:0000256" key="1">
    <source>
        <dbReference type="SAM" id="Phobius"/>
    </source>
</evidence>
<dbReference type="Proteomes" id="UP000198615">
    <property type="component" value="Unassembled WGS sequence"/>
</dbReference>
<evidence type="ECO:0000313" key="2">
    <source>
        <dbReference type="EMBL" id="SDG53554.1"/>
    </source>
</evidence>
<feature type="transmembrane region" description="Helical" evidence="1">
    <location>
        <begin position="12"/>
        <end position="33"/>
    </location>
</feature>
<dbReference type="EMBL" id="FNBW01000021">
    <property type="protein sequence ID" value="SDG53554.1"/>
    <property type="molecule type" value="Genomic_DNA"/>
</dbReference>
<keyword evidence="3" id="KW-1185">Reference proteome</keyword>
<sequence>MKAAPDDRNAGFGWITFILIALFLFLALGKIFFDGQATTGDVLGRAMTKSQLTADGSLIIQRISGCALQYPTSTGTGAYASYPDEPATESVSDLVCPGSGASLWSGSDGVYYPPAPIGFSEWSYHHASDGIWVEAIGQADAEELVGSVVAEFGNAATQPTPGTLRLYVRGN</sequence>
<dbReference type="AlphaFoldDB" id="A0A8G2BMD8"/>
<dbReference type="RefSeq" id="WP_051243847.1">
    <property type="nucleotide sequence ID" value="NZ_FNBW01000021.1"/>
</dbReference>
<organism evidence="2 3">
    <name type="scientific">Thalassobaculum litoreum DSM 18839</name>
    <dbReference type="NCBI Taxonomy" id="1123362"/>
    <lineage>
        <taxon>Bacteria</taxon>
        <taxon>Pseudomonadati</taxon>
        <taxon>Pseudomonadota</taxon>
        <taxon>Alphaproteobacteria</taxon>
        <taxon>Rhodospirillales</taxon>
        <taxon>Thalassobaculaceae</taxon>
        <taxon>Thalassobaculum</taxon>
    </lineage>
</organism>
<keyword evidence="1" id="KW-0472">Membrane</keyword>
<reference evidence="2 3" key="1">
    <citation type="submission" date="2016-10" db="EMBL/GenBank/DDBJ databases">
        <authorList>
            <person name="Varghese N."/>
            <person name="Submissions S."/>
        </authorList>
    </citation>
    <scope>NUCLEOTIDE SEQUENCE [LARGE SCALE GENOMIC DNA]</scope>
    <source>
        <strain evidence="2 3">DSM 18839</strain>
    </source>
</reference>
<protein>
    <submittedName>
        <fullName evidence="2">Uncharacterized protein</fullName>
    </submittedName>
</protein>
<gene>
    <name evidence="2" type="ORF">SAMN05660686_04746</name>
</gene>
<name>A0A8G2BMD8_9PROT</name>
<proteinExistence type="predicted"/>
<evidence type="ECO:0000313" key="3">
    <source>
        <dbReference type="Proteomes" id="UP000198615"/>
    </source>
</evidence>
<accession>A0A8G2BMD8</accession>
<keyword evidence="1" id="KW-0812">Transmembrane</keyword>